<evidence type="ECO:0000256" key="7">
    <source>
        <dbReference type="RuleBase" id="RU361183"/>
    </source>
</evidence>
<dbReference type="InterPro" id="IPR024079">
    <property type="entry name" value="MetalloPept_cat_dom_sf"/>
</dbReference>
<dbReference type="PROSITE" id="PS51864">
    <property type="entry name" value="ASTACIN"/>
    <property type="match status" value="1"/>
</dbReference>
<feature type="binding site" evidence="6">
    <location>
        <position position="136"/>
    </location>
    <ligand>
        <name>Zn(2+)</name>
        <dbReference type="ChEBI" id="CHEBI:29105"/>
        <note>catalytic</note>
    </ligand>
</feature>
<comment type="cofactor">
    <cofactor evidence="6 7">
        <name>Zn(2+)</name>
        <dbReference type="ChEBI" id="CHEBI:29105"/>
    </cofactor>
    <text evidence="6 7">Binds 1 zinc ion per subunit.</text>
</comment>
<keyword evidence="1 7" id="KW-0645">Protease</keyword>
<evidence type="ECO:0000256" key="2">
    <source>
        <dbReference type="ARBA" id="ARBA00022723"/>
    </source>
</evidence>
<reference evidence="9 10" key="1">
    <citation type="journal article" date="2016" name="Nat. Commun.">
        <title>Extremotolerant tardigrade genome and improved radiotolerance of human cultured cells by tardigrade-unique protein.</title>
        <authorList>
            <person name="Hashimoto T."/>
            <person name="Horikawa D.D."/>
            <person name="Saito Y."/>
            <person name="Kuwahara H."/>
            <person name="Kozuka-Hata H."/>
            <person name="Shin-I T."/>
            <person name="Minakuchi Y."/>
            <person name="Ohishi K."/>
            <person name="Motoyama A."/>
            <person name="Aizu T."/>
            <person name="Enomoto A."/>
            <person name="Kondo K."/>
            <person name="Tanaka S."/>
            <person name="Hara Y."/>
            <person name="Koshikawa S."/>
            <person name="Sagara H."/>
            <person name="Miura T."/>
            <person name="Yokobori S."/>
            <person name="Miyagawa K."/>
            <person name="Suzuki Y."/>
            <person name="Kubo T."/>
            <person name="Oyama M."/>
            <person name="Kohara Y."/>
            <person name="Fujiyama A."/>
            <person name="Arakawa K."/>
            <person name="Katayama T."/>
            <person name="Toyoda A."/>
            <person name="Kunieda T."/>
        </authorList>
    </citation>
    <scope>NUCLEOTIDE SEQUENCE [LARGE SCALE GENOMIC DNA]</scope>
    <source>
        <strain evidence="9 10">YOKOZUNA-1</strain>
    </source>
</reference>
<comment type="caution">
    <text evidence="6">Lacks conserved residue(s) required for the propagation of feature annotation.</text>
</comment>
<feature type="chain" id="PRO_5008811110" description="Metalloendopeptidase" evidence="7">
    <location>
        <begin position="22"/>
        <end position="245"/>
    </location>
</feature>
<dbReference type="GO" id="GO:0006508">
    <property type="term" value="P:proteolysis"/>
    <property type="evidence" value="ECO:0007669"/>
    <property type="project" value="UniProtKB-KW"/>
</dbReference>
<name>A0A1D1V6Z5_RAMVA</name>
<evidence type="ECO:0000256" key="6">
    <source>
        <dbReference type="PROSITE-ProRule" id="PRU01211"/>
    </source>
</evidence>
<dbReference type="EMBL" id="BDGG01000003">
    <property type="protein sequence ID" value="GAU96545.1"/>
    <property type="molecule type" value="Genomic_DNA"/>
</dbReference>
<evidence type="ECO:0000313" key="10">
    <source>
        <dbReference type="Proteomes" id="UP000186922"/>
    </source>
</evidence>
<keyword evidence="10" id="KW-1185">Reference proteome</keyword>
<keyword evidence="3 7" id="KW-0378">Hydrolase</keyword>
<evidence type="ECO:0000313" key="9">
    <source>
        <dbReference type="EMBL" id="GAU96545.1"/>
    </source>
</evidence>
<keyword evidence="5 7" id="KW-0482">Metalloprotease</keyword>
<keyword evidence="4 6" id="KW-0862">Zinc</keyword>
<feature type="domain" description="Peptidase M12A" evidence="8">
    <location>
        <begin position="36"/>
        <end position="238"/>
    </location>
</feature>
<dbReference type="STRING" id="947166.A0A1D1V6Z5"/>
<dbReference type="PANTHER" id="PTHR10127:SF780">
    <property type="entry name" value="METALLOENDOPEPTIDASE"/>
    <property type="match status" value="1"/>
</dbReference>
<dbReference type="GO" id="GO:0008270">
    <property type="term" value="F:zinc ion binding"/>
    <property type="evidence" value="ECO:0007669"/>
    <property type="project" value="UniProtKB-UniRule"/>
</dbReference>
<organism evidence="9 10">
    <name type="scientific">Ramazzottius varieornatus</name>
    <name type="common">Water bear</name>
    <name type="synonym">Tardigrade</name>
    <dbReference type="NCBI Taxonomy" id="947166"/>
    <lineage>
        <taxon>Eukaryota</taxon>
        <taxon>Metazoa</taxon>
        <taxon>Ecdysozoa</taxon>
        <taxon>Tardigrada</taxon>
        <taxon>Eutardigrada</taxon>
        <taxon>Parachela</taxon>
        <taxon>Hypsibioidea</taxon>
        <taxon>Ramazzottiidae</taxon>
        <taxon>Ramazzottius</taxon>
    </lineage>
</organism>
<dbReference type="InterPro" id="IPR001506">
    <property type="entry name" value="Peptidase_M12A"/>
</dbReference>
<dbReference type="Gene3D" id="3.40.390.10">
    <property type="entry name" value="Collagenase (Catalytic Domain)"/>
    <property type="match status" value="1"/>
</dbReference>
<protein>
    <recommendedName>
        <fullName evidence="7">Metalloendopeptidase</fullName>
        <ecNumber evidence="7">3.4.24.-</ecNumber>
    </recommendedName>
</protein>
<dbReference type="PANTHER" id="PTHR10127">
    <property type="entry name" value="DISCOIDIN, CUB, EGF, LAMININ , AND ZINC METALLOPROTEASE DOMAIN CONTAINING"/>
    <property type="match status" value="1"/>
</dbReference>
<dbReference type="Proteomes" id="UP000186922">
    <property type="component" value="Unassembled WGS sequence"/>
</dbReference>
<dbReference type="InterPro" id="IPR006026">
    <property type="entry name" value="Peptidase_Metallo"/>
</dbReference>
<dbReference type="SUPFAM" id="SSF55486">
    <property type="entry name" value="Metalloproteases ('zincins'), catalytic domain"/>
    <property type="match status" value="1"/>
</dbReference>
<evidence type="ECO:0000256" key="4">
    <source>
        <dbReference type="ARBA" id="ARBA00022833"/>
    </source>
</evidence>
<accession>A0A1D1V6Z5</accession>
<dbReference type="AlphaFoldDB" id="A0A1D1V6Z5"/>
<evidence type="ECO:0000256" key="5">
    <source>
        <dbReference type="ARBA" id="ARBA00023049"/>
    </source>
</evidence>
<dbReference type="SMART" id="SM00235">
    <property type="entry name" value="ZnMc"/>
    <property type="match status" value="1"/>
</dbReference>
<feature type="binding site" evidence="6">
    <location>
        <position position="142"/>
    </location>
    <ligand>
        <name>Zn(2+)</name>
        <dbReference type="ChEBI" id="CHEBI:29105"/>
        <note>catalytic</note>
    </ligand>
</feature>
<feature type="signal peptide" evidence="7">
    <location>
        <begin position="1"/>
        <end position="21"/>
    </location>
</feature>
<evidence type="ECO:0000256" key="3">
    <source>
        <dbReference type="ARBA" id="ARBA00022801"/>
    </source>
</evidence>
<keyword evidence="7" id="KW-0732">Signal</keyword>
<feature type="binding site" evidence="6">
    <location>
        <position position="132"/>
    </location>
    <ligand>
        <name>Zn(2+)</name>
        <dbReference type="ChEBI" id="CHEBI:29105"/>
        <note>catalytic</note>
    </ligand>
</feature>
<comment type="caution">
    <text evidence="9">The sequence shown here is derived from an EMBL/GenBank/DDBJ whole genome shotgun (WGS) entry which is preliminary data.</text>
</comment>
<evidence type="ECO:0000256" key="1">
    <source>
        <dbReference type="ARBA" id="ARBA00022670"/>
    </source>
</evidence>
<dbReference type="GO" id="GO:0004222">
    <property type="term" value="F:metalloendopeptidase activity"/>
    <property type="evidence" value="ECO:0007669"/>
    <property type="project" value="UniProtKB-UniRule"/>
</dbReference>
<gene>
    <name evidence="9" type="primary">RvY_07975-1</name>
    <name evidence="9" type="synonym">RvY_07975.1</name>
    <name evidence="9" type="ORF">RvY_07975</name>
</gene>
<dbReference type="PRINTS" id="PR00480">
    <property type="entry name" value="ASTACIN"/>
</dbReference>
<proteinExistence type="predicted"/>
<dbReference type="Pfam" id="PF01400">
    <property type="entry name" value="Astacin"/>
    <property type="match status" value="1"/>
</dbReference>
<evidence type="ECO:0000259" key="8">
    <source>
        <dbReference type="PROSITE" id="PS51864"/>
    </source>
</evidence>
<keyword evidence="2 6" id="KW-0479">Metal-binding</keyword>
<dbReference type="OrthoDB" id="291007at2759"/>
<sequence length="245" mass="27538">MANLCIFQLCCGLMLVASAIGQRQDARPEFGAELPSRVGDDSKKAATLWPSGRVPNRISSSIMDRTKSRLIDQVMRDIESQTCIKFVNARNEDSYINIQPDIAACSAQIGVQAAATQVMIADACWTYETVAHLILHALGLDHENNRADRDQYVEINMDNLRGLKQRKFNKLSAGQYPVLDTPYDYTSLMHAAPNNVDGTAKGPRDWTIRSTKNKNQELGNSRISQGDYRKLNKLYRCKNEERQGR</sequence>
<dbReference type="EC" id="3.4.24.-" evidence="7"/>